<gene>
    <name evidence="7" type="ordered locus">Ferp_0786</name>
</gene>
<accession>D3RWU2</accession>
<dbReference type="PANTHER" id="PTHR43409">
    <property type="entry name" value="ANAEROBIC MAGNESIUM-PROTOPORPHYRIN IX MONOMETHYL ESTER CYCLASE-RELATED"/>
    <property type="match status" value="1"/>
</dbReference>
<evidence type="ECO:0000256" key="3">
    <source>
        <dbReference type="ARBA" id="ARBA00022723"/>
    </source>
</evidence>
<organism evidence="7 8">
    <name type="scientific">Ferroglobus placidus (strain DSM 10642 / AEDII12DO)</name>
    <dbReference type="NCBI Taxonomy" id="589924"/>
    <lineage>
        <taxon>Archaea</taxon>
        <taxon>Methanobacteriati</taxon>
        <taxon>Methanobacteriota</taxon>
        <taxon>Archaeoglobi</taxon>
        <taxon>Archaeoglobales</taxon>
        <taxon>Archaeoglobaceae</taxon>
        <taxon>Ferroglobus</taxon>
    </lineage>
</organism>
<dbReference type="OrthoDB" id="105445at2157"/>
<dbReference type="NCBIfam" id="TIGR01210">
    <property type="entry name" value="archaeosine biosynthesis radical SAM protein RaSEA"/>
    <property type="match status" value="1"/>
</dbReference>
<dbReference type="SMART" id="SM00729">
    <property type="entry name" value="Elp3"/>
    <property type="match status" value="1"/>
</dbReference>
<dbReference type="eggNOG" id="arCOG01360">
    <property type="taxonomic scope" value="Archaea"/>
</dbReference>
<dbReference type="AlphaFoldDB" id="D3RWU2"/>
<sequence>MKAWWEKERLEDEIVDCRTIILSTAGCKWRRCKMCSYYLEANPKANSETILNEFREAYEKADVVKIFTSGSFFDDREVDKEVRRKIYEFLEKEGVKKLVVESRPEFITEEVVKEIQEAKIAIEVGIGVETSNDWIREKIINKGFTFQEFKRAASMLREAGSRVKAYLLLKPPLLSEEEAIKDAIQSVKDVESYVDVISLNLMTVHKNTLVEKLWSKKLYRPPWLWSAVEVLKKSKIETICDPVAGGKSRGPHNCYDCDPEFVEAIKSFSLTQDKSYLEEVECDCEELWEVSLKGESLARLPVFVF</sequence>
<dbReference type="SUPFAM" id="SSF102114">
    <property type="entry name" value="Radical SAM enzymes"/>
    <property type="match status" value="1"/>
</dbReference>
<dbReference type="GeneID" id="8778292"/>
<feature type="domain" description="Radical SAM core" evidence="6">
    <location>
        <begin position="12"/>
        <end position="247"/>
    </location>
</feature>
<dbReference type="PIRSF" id="PIRSF004954">
    <property type="entry name" value="Radical_SAM"/>
    <property type="match status" value="1"/>
</dbReference>
<dbReference type="SFLD" id="SFLDS00029">
    <property type="entry name" value="Radical_SAM"/>
    <property type="match status" value="1"/>
</dbReference>
<evidence type="ECO:0000256" key="1">
    <source>
        <dbReference type="ARBA" id="ARBA00001966"/>
    </source>
</evidence>
<protein>
    <submittedName>
        <fullName evidence="7">Radical SAM domain protein</fullName>
    </submittedName>
</protein>
<dbReference type="Gene3D" id="3.20.20.70">
    <property type="entry name" value="Aldolase class I"/>
    <property type="match status" value="1"/>
</dbReference>
<proteinExistence type="predicted"/>
<reference evidence="8" key="1">
    <citation type="submission" date="2010-02" db="EMBL/GenBank/DDBJ databases">
        <title>Complete sequence of Ferroglobus placidus DSM 10642.</title>
        <authorList>
            <consortium name="US DOE Joint Genome Institute"/>
            <person name="Lucas S."/>
            <person name="Copeland A."/>
            <person name="Lapidus A."/>
            <person name="Cheng J.-F."/>
            <person name="Bruce D."/>
            <person name="Goodwin L."/>
            <person name="Pitluck S."/>
            <person name="Saunders E."/>
            <person name="Brettin T."/>
            <person name="Detter J.C."/>
            <person name="Han C."/>
            <person name="Tapia R."/>
            <person name="Larimer F."/>
            <person name="Land M."/>
            <person name="Hauser L."/>
            <person name="Kyrpides N."/>
            <person name="Ivanova N."/>
            <person name="Holmes D."/>
            <person name="Lovley D."/>
            <person name="Kyrpides N."/>
            <person name="Anderson I.J."/>
            <person name="Woyke T."/>
        </authorList>
    </citation>
    <scope>NUCLEOTIDE SEQUENCE [LARGE SCALE GENOMIC DNA]</scope>
    <source>
        <strain evidence="8">DSM 10642 / AEDII12DO</strain>
    </source>
</reference>
<evidence type="ECO:0000313" key="7">
    <source>
        <dbReference type="EMBL" id="ADC64955.1"/>
    </source>
</evidence>
<name>D3RWU2_FERPA</name>
<keyword evidence="4" id="KW-0408">Iron</keyword>
<keyword evidence="5" id="KW-0411">Iron-sulfur</keyword>
<dbReference type="RefSeq" id="WP_012965298.1">
    <property type="nucleotide sequence ID" value="NC_013849.1"/>
</dbReference>
<dbReference type="GO" id="GO:0003824">
    <property type="term" value="F:catalytic activity"/>
    <property type="evidence" value="ECO:0007669"/>
    <property type="project" value="InterPro"/>
</dbReference>
<evidence type="ECO:0000256" key="5">
    <source>
        <dbReference type="ARBA" id="ARBA00023014"/>
    </source>
</evidence>
<dbReference type="STRING" id="589924.Ferp_0786"/>
<evidence type="ECO:0000256" key="2">
    <source>
        <dbReference type="ARBA" id="ARBA00022691"/>
    </source>
</evidence>
<dbReference type="SFLD" id="SFLDG01082">
    <property type="entry name" value="B12-binding_domain_containing"/>
    <property type="match status" value="1"/>
</dbReference>
<dbReference type="EMBL" id="CP001899">
    <property type="protein sequence ID" value="ADC64955.1"/>
    <property type="molecule type" value="Genomic_DNA"/>
</dbReference>
<evidence type="ECO:0000256" key="4">
    <source>
        <dbReference type="ARBA" id="ARBA00023004"/>
    </source>
</evidence>
<evidence type="ECO:0000313" key="8">
    <source>
        <dbReference type="Proteomes" id="UP000002613"/>
    </source>
</evidence>
<dbReference type="InterPro" id="IPR006638">
    <property type="entry name" value="Elp3/MiaA/NifB-like_rSAM"/>
</dbReference>
<dbReference type="PaxDb" id="589924-Ferp_0786"/>
<dbReference type="KEGG" id="fpl:Ferp_0786"/>
<keyword evidence="8" id="KW-1185">Reference proteome</keyword>
<dbReference type="InterPro" id="IPR005909">
    <property type="entry name" value="RaSEA"/>
</dbReference>
<dbReference type="PROSITE" id="PS51918">
    <property type="entry name" value="RADICAL_SAM"/>
    <property type="match status" value="1"/>
</dbReference>
<dbReference type="Proteomes" id="UP000002613">
    <property type="component" value="Chromosome"/>
</dbReference>
<reference evidence="7 8" key="2">
    <citation type="journal article" date="2011" name="Stand. Genomic Sci.">
        <title>Complete genome sequence of Ferroglobus placidus AEDII12DO.</title>
        <authorList>
            <person name="Anderson I."/>
            <person name="Risso C."/>
            <person name="Holmes D."/>
            <person name="Lucas S."/>
            <person name="Copeland A."/>
            <person name="Lapidus A."/>
            <person name="Cheng J.F."/>
            <person name="Bruce D."/>
            <person name="Goodwin L."/>
            <person name="Pitluck S."/>
            <person name="Saunders E."/>
            <person name="Brettin T."/>
            <person name="Detter J.C."/>
            <person name="Han C."/>
            <person name="Tapia R."/>
            <person name="Larimer F."/>
            <person name="Land M."/>
            <person name="Hauser L."/>
            <person name="Woyke T."/>
            <person name="Lovley D."/>
            <person name="Kyrpides N."/>
            <person name="Ivanova N."/>
        </authorList>
    </citation>
    <scope>NUCLEOTIDE SEQUENCE [LARGE SCALE GENOMIC DNA]</scope>
    <source>
        <strain evidence="8">DSM 10642 / AEDII12DO</strain>
    </source>
</reference>
<dbReference type="CDD" id="cd01335">
    <property type="entry name" value="Radical_SAM"/>
    <property type="match status" value="1"/>
</dbReference>
<dbReference type="InterPro" id="IPR051198">
    <property type="entry name" value="BchE-like"/>
</dbReference>
<dbReference type="InterPro" id="IPR013785">
    <property type="entry name" value="Aldolase_TIM"/>
</dbReference>
<dbReference type="Pfam" id="PF04055">
    <property type="entry name" value="Radical_SAM"/>
    <property type="match status" value="1"/>
</dbReference>
<evidence type="ECO:0000259" key="6">
    <source>
        <dbReference type="PROSITE" id="PS51918"/>
    </source>
</evidence>
<dbReference type="InterPro" id="IPR007197">
    <property type="entry name" value="rSAM"/>
</dbReference>
<dbReference type="GO" id="GO:0046872">
    <property type="term" value="F:metal ion binding"/>
    <property type="evidence" value="ECO:0007669"/>
    <property type="project" value="UniProtKB-KW"/>
</dbReference>
<keyword evidence="2" id="KW-0949">S-adenosyl-L-methionine</keyword>
<dbReference type="HOGENOM" id="CLU_060488_0_0_2"/>
<keyword evidence="3" id="KW-0479">Metal-binding</keyword>
<dbReference type="GO" id="GO:0051536">
    <property type="term" value="F:iron-sulfur cluster binding"/>
    <property type="evidence" value="ECO:0007669"/>
    <property type="project" value="UniProtKB-KW"/>
</dbReference>
<comment type="cofactor">
    <cofactor evidence="1">
        <name>[4Fe-4S] cluster</name>
        <dbReference type="ChEBI" id="CHEBI:49883"/>
    </cofactor>
</comment>
<dbReference type="InterPro" id="IPR058240">
    <property type="entry name" value="rSAM_sf"/>
</dbReference>